<dbReference type="Proteomes" id="UP000886106">
    <property type="component" value="Unassembled WGS sequence"/>
</dbReference>
<keyword evidence="2" id="KW-0963">Cytoplasm</keyword>
<dbReference type="EMBL" id="DRNS01000015">
    <property type="protein sequence ID" value="HHH14111.1"/>
    <property type="molecule type" value="Genomic_DNA"/>
</dbReference>
<evidence type="ECO:0000256" key="2">
    <source>
        <dbReference type="ARBA" id="ARBA00022490"/>
    </source>
</evidence>
<dbReference type="GO" id="GO:0003677">
    <property type="term" value="F:DNA binding"/>
    <property type="evidence" value="ECO:0007669"/>
    <property type="project" value="UniProtKB-KW"/>
</dbReference>
<dbReference type="PANTHER" id="PTHR12532:SF6">
    <property type="entry name" value="TRANSCRIPTIONAL REGULATORY PROTEIN YEBC-RELATED"/>
    <property type="match status" value="1"/>
</dbReference>
<dbReference type="Pfam" id="PF01709">
    <property type="entry name" value="Transcrip_reg"/>
    <property type="match status" value="1"/>
</dbReference>
<dbReference type="InterPro" id="IPR002876">
    <property type="entry name" value="Transcrip_reg_TACO1-like"/>
</dbReference>
<evidence type="ECO:0000259" key="6">
    <source>
        <dbReference type="Pfam" id="PF01709"/>
    </source>
</evidence>
<keyword evidence="5" id="KW-0804">Transcription</keyword>
<comment type="caution">
    <text evidence="8">The sequence shown here is derived from an EMBL/GenBank/DDBJ whole genome shotgun (WGS) entry which is preliminary data.</text>
</comment>
<gene>
    <name evidence="8" type="ORF">ENJ78_00190</name>
</gene>
<organism evidence="8">
    <name type="scientific">candidate division WWE3 bacterium</name>
    <dbReference type="NCBI Taxonomy" id="2053526"/>
    <lineage>
        <taxon>Bacteria</taxon>
        <taxon>Katanobacteria</taxon>
    </lineage>
</organism>
<dbReference type="Pfam" id="PF20772">
    <property type="entry name" value="TACO1_YebC_N"/>
    <property type="match status" value="1"/>
</dbReference>
<feature type="domain" description="TACO1/YebC-like N-terminal" evidence="7">
    <location>
        <begin position="5"/>
        <end position="78"/>
    </location>
</feature>
<protein>
    <submittedName>
        <fullName evidence="8">YebC/PmpR family DNA-binding transcriptional regulator</fullName>
    </submittedName>
</protein>
<dbReference type="GO" id="GO:0005829">
    <property type="term" value="C:cytosol"/>
    <property type="evidence" value="ECO:0007669"/>
    <property type="project" value="TreeGrafter"/>
</dbReference>
<name>A0A7V5J297_UNCKA</name>
<dbReference type="InterPro" id="IPR049083">
    <property type="entry name" value="TACO1_YebC_N"/>
</dbReference>
<dbReference type="Gene3D" id="3.30.70.980">
    <property type="match status" value="1"/>
</dbReference>
<dbReference type="InterPro" id="IPR048300">
    <property type="entry name" value="TACO1_YebC-like_2nd/3rd_dom"/>
</dbReference>
<dbReference type="PANTHER" id="PTHR12532">
    <property type="entry name" value="TRANSLATIONAL ACTIVATOR OF CYTOCHROME C OXIDASE 1"/>
    <property type="match status" value="1"/>
</dbReference>
<accession>A0A7V5J297</accession>
<dbReference type="SUPFAM" id="SSF75625">
    <property type="entry name" value="YebC-like"/>
    <property type="match status" value="1"/>
</dbReference>
<reference evidence="8" key="1">
    <citation type="journal article" date="2020" name="mSystems">
        <title>Genome- and Community-Level Interaction Insights into Carbon Utilization and Element Cycling Functions of Hydrothermarchaeota in Hydrothermal Sediment.</title>
        <authorList>
            <person name="Zhou Z."/>
            <person name="Liu Y."/>
            <person name="Xu W."/>
            <person name="Pan J."/>
            <person name="Luo Z.H."/>
            <person name="Li M."/>
        </authorList>
    </citation>
    <scope>NUCLEOTIDE SEQUENCE [LARGE SCALE GENOMIC DNA]</scope>
    <source>
        <strain evidence="8">HyVt-517</strain>
    </source>
</reference>
<feature type="domain" description="TACO1/YebC-like second and third" evidence="6">
    <location>
        <begin position="84"/>
        <end position="136"/>
    </location>
</feature>
<dbReference type="Gene3D" id="1.10.10.200">
    <property type="match status" value="1"/>
</dbReference>
<keyword evidence="4 8" id="KW-0238">DNA-binding</keyword>
<dbReference type="AlphaFoldDB" id="A0A7V5J297"/>
<evidence type="ECO:0000259" key="7">
    <source>
        <dbReference type="Pfam" id="PF20772"/>
    </source>
</evidence>
<keyword evidence="3" id="KW-0805">Transcription regulation</keyword>
<evidence type="ECO:0000256" key="5">
    <source>
        <dbReference type="ARBA" id="ARBA00023163"/>
    </source>
</evidence>
<evidence type="ECO:0000313" key="8">
    <source>
        <dbReference type="EMBL" id="HHH14111.1"/>
    </source>
</evidence>
<sequence>MAGHSKWDNIKYKKQAEDAKRGKLFTKLANAITTAVKQGGGVTDPSANPSLRLAIEKAKAANMPKDRIQRAIDRALGKGGADLMEVTYECYGPGGVALMIKCATDNKNRLATQVRTVLNKYNLSLGEKGSAAYIFKGSEPSFKVPLDSSLKESLNKLVEDLNALEDVQQIIHNAE</sequence>
<comment type="similarity">
    <text evidence="1">Belongs to the TACO1 family.</text>
</comment>
<proteinExistence type="inferred from homology"/>
<evidence type="ECO:0000256" key="3">
    <source>
        <dbReference type="ARBA" id="ARBA00023015"/>
    </source>
</evidence>
<dbReference type="FunFam" id="1.10.10.200:FF:000002">
    <property type="entry name" value="Probable transcriptional regulatory protein CLM62_37755"/>
    <property type="match status" value="1"/>
</dbReference>
<dbReference type="InterPro" id="IPR026564">
    <property type="entry name" value="Transcrip_reg_TACO1-like_dom3"/>
</dbReference>
<dbReference type="InterPro" id="IPR017856">
    <property type="entry name" value="Integrase-like_N"/>
</dbReference>
<evidence type="ECO:0000256" key="1">
    <source>
        <dbReference type="ARBA" id="ARBA00008724"/>
    </source>
</evidence>
<dbReference type="InterPro" id="IPR029072">
    <property type="entry name" value="YebC-like"/>
</dbReference>
<evidence type="ECO:0000256" key="4">
    <source>
        <dbReference type="ARBA" id="ARBA00023125"/>
    </source>
</evidence>